<dbReference type="RefSeq" id="WP_183503341.1">
    <property type="nucleotide sequence ID" value="NZ_BSPG01000004.1"/>
</dbReference>
<accession>A0A7W6F640</accession>
<evidence type="ECO:0000313" key="3">
    <source>
        <dbReference type="EMBL" id="MBB3901987.1"/>
    </source>
</evidence>
<dbReference type="AlphaFoldDB" id="A0A7W6F640"/>
<dbReference type="EMBL" id="BSPG01000004">
    <property type="protein sequence ID" value="GLS43369.1"/>
    <property type="molecule type" value="Genomic_DNA"/>
</dbReference>
<evidence type="ECO:0000256" key="1">
    <source>
        <dbReference type="SAM" id="SignalP"/>
    </source>
</evidence>
<gene>
    <name evidence="2" type="ORF">GCM10007884_13540</name>
    <name evidence="3" type="ORF">GGR33_001473</name>
</gene>
<protein>
    <recommendedName>
        <fullName evidence="6">Metal ABC transporter permease</fullName>
    </recommendedName>
</protein>
<name>A0A7W6F640_9HYPH</name>
<organism evidence="3 4">
    <name type="scientific">Methylobacterium brachythecii</name>
    <dbReference type="NCBI Taxonomy" id="1176177"/>
    <lineage>
        <taxon>Bacteria</taxon>
        <taxon>Pseudomonadati</taxon>
        <taxon>Pseudomonadota</taxon>
        <taxon>Alphaproteobacteria</taxon>
        <taxon>Hyphomicrobiales</taxon>
        <taxon>Methylobacteriaceae</taxon>
        <taxon>Methylobacterium</taxon>
    </lineage>
</organism>
<keyword evidence="5" id="KW-1185">Reference proteome</keyword>
<reference evidence="2" key="4">
    <citation type="submission" date="2023-01" db="EMBL/GenBank/DDBJ databases">
        <title>Draft genome sequence of Methylobacterium brachythecii strain NBRC 107710.</title>
        <authorList>
            <person name="Sun Q."/>
            <person name="Mori K."/>
        </authorList>
    </citation>
    <scope>NUCLEOTIDE SEQUENCE</scope>
    <source>
        <strain evidence="2">NBRC 107710</strain>
    </source>
</reference>
<dbReference type="Proteomes" id="UP001156881">
    <property type="component" value="Unassembled WGS sequence"/>
</dbReference>
<reference evidence="2" key="1">
    <citation type="journal article" date="2014" name="Int. J. Syst. Evol. Microbiol.">
        <title>Complete genome of a new Firmicutes species belonging to the dominant human colonic microbiota ('Ruminococcus bicirculans') reveals two chromosomes and a selective capacity to utilize plant glucans.</title>
        <authorList>
            <consortium name="NISC Comparative Sequencing Program"/>
            <person name="Wegmann U."/>
            <person name="Louis P."/>
            <person name="Goesmann A."/>
            <person name="Henrissat B."/>
            <person name="Duncan S.H."/>
            <person name="Flint H.J."/>
        </authorList>
    </citation>
    <scope>NUCLEOTIDE SEQUENCE</scope>
    <source>
        <strain evidence="2">NBRC 107710</strain>
    </source>
</reference>
<feature type="signal peptide" evidence="1">
    <location>
        <begin position="1"/>
        <end position="19"/>
    </location>
</feature>
<dbReference type="EMBL" id="JACIDN010000002">
    <property type="protein sequence ID" value="MBB3901987.1"/>
    <property type="molecule type" value="Genomic_DNA"/>
</dbReference>
<evidence type="ECO:0000313" key="4">
    <source>
        <dbReference type="Proteomes" id="UP000517759"/>
    </source>
</evidence>
<reference evidence="3 4" key="3">
    <citation type="submission" date="2020-08" db="EMBL/GenBank/DDBJ databases">
        <title>Genomic Encyclopedia of Type Strains, Phase IV (KMG-IV): sequencing the most valuable type-strain genomes for metagenomic binning, comparative biology and taxonomic classification.</title>
        <authorList>
            <person name="Goeker M."/>
        </authorList>
    </citation>
    <scope>NUCLEOTIDE SEQUENCE [LARGE SCALE GENOMIC DNA]</scope>
    <source>
        <strain evidence="3 4">DSM 24105</strain>
    </source>
</reference>
<reference evidence="5" key="2">
    <citation type="journal article" date="2019" name="Int. J. Syst. Evol. Microbiol.">
        <title>The Global Catalogue of Microorganisms (GCM) 10K type strain sequencing project: providing services to taxonomists for standard genome sequencing and annotation.</title>
        <authorList>
            <consortium name="The Broad Institute Genomics Platform"/>
            <consortium name="The Broad Institute Genome Sequencing Center for Infectious Disease"/>
            <person name="Wu L."/>
            <person name="Ma J."/>
        </authorList>
    </citation>
    <scope>NUCLEOTIDE SEQUENCE [LARGE SCALE GENOMIC DNA]</scope>
    <source>
        <strain evidence="5">NBRC 107710</strain>
    </source>
</reference>
<evidence type="ECO:0008006" key="6">
    <source>
        <dbReference type="Google" id="ProtNLM"/>
    </source>
</evidence>
<sequence length="223" mass="22771">MLRFTMIAALAALSTAAVAAPVERVRGTIESASDTTLTLKQDDGSSKSISLGADTTYASVVKSSLDQIKDGVFVGTATKGDNPPTALEVVLFPEKMRGTGEGHYDWDEIQDTSAGGTKVKSSMTNGTVKAATGAPKVKSSMTNGTVSKSTSATGAKTLTVSYGKDGGTQTITVPPSAPIVTFEPADAAVMKPGAKVFVIAGNEDGKLSAKRVAVGKDGLRPPM</sequence>
<comment type="caution">
    <text evidence="3">The sequence shown here is derived from an EMBL/GenBank/DDBJ whole genome shotgun (WGS) entry which is preliminary data.</text>
</comment>
<keyword evidence="1" id="KW-0732">Signal</keyword>
<proteinExistence type="predicted"/>
<feature type="chain" id="PRO_5031196162" description="Metal ABC transporter permease" evidence="1">
    <location>
        <begin position="20"/>
        <end position="223"/>
    </location>
</feature>
<evidence type="ECO:0000313" key="2">
    <source>
        <dbReference type="EMBL" id="GLS43369.1"/>
    </source>
</evidence>
<evidence type="ECO:0000313" key="5">
    <source>
        <dbReference type="Proteomes" id="UP001156881"/>
    </source>
</evidence>
<dbReference type="Proteomes" id="UP000517759">
    <property type="component" value="Unassembled WGS sequence"/>
</dbReference>